<proteinExistence type="predicted"/>
<evidence type="ECO:0000313" key="2">
    <source>
        <dbReference type="EMBL" id="MEE2056407.1"/>
    </source>
</evidence>
<protein>
    <submittedName>
        <fullName evidence="2">NAD(P)H-dependent oxidoreductase</fullName>
    </submittedName>
</protein>
<dbReference type="EMBL" id="JAUTXY010000001">
    <property type="protein sequence ID" value="MEE2056407.1"/>
    <property type="molecule type" value="Genomic_DNA"/>
</dbReference>
<dbReference type="Gene3D" id="3.40.50.360">
    <property type="match status" value="1"/>
</dbReference>
<dbReference type="Pfam" id="PF03358">
    <property type="entry name" value="FMN_red"/>
    <property type="match status" value="1"/>
</dbReference>
<evidence type="ECO:0000313" key="3">
    <source>
        <dbReference type="Proteomes" id="UP001336020"/>
    </source>
</evidence>
<dbReference type="Proteomes" id="UP001336020">
    <property type="component" value="Unassembled WGS sequence"/>
</dbReference>
<dbReference type="SUPFAM" id="SSF52218">
    <property type="entry name" value="Flavoproteins"/>
    <property type="match status" value="1"/>
</dbReference>
<feature type="domain" description="NADPH-dependent FMN reductase-like" evidence="1">
    <location>
        <begin position="53"/>
        <end position="131"/>
    </location>
</feature>
<comment type="caution">
    <text evidence="2">The sequence shown here is derived from an EMBL/GenBank/DDBJ whole genome shotgun (WGS) entry which is preliminary data.</text>
</comment>
<dbReference type="InterPro" id="IPR029039">
    <property type="entry name" value="Flavoprotein-like_sf"/>
</dbReference>
<keyword evidence="3" id="KW-1185">Reference proteome</keyword>
<dbReference type="InterPro" id="IPR005025">
    <property type="entry name" value="FMN_Rdtase-like_dom"/>
</dbReference>
<sequence length="155" mass="16526">MTEENSRTLLVVHHTPSPFMQAMFEAVLAGASDPDIEGVKVVRRPALTVSPTDMLEADGYLLGTPANLGYISGALKHAFDVCYYPCLDSTRGRPYGLYIHGNEGTEGAERAVDTITTGLGWVKAADHVVASGKPSKSDLEACWELGATVAAQLMD</sequence>
<accession>A0ABU7L4X2</accession>
<organism evidence="2 3">
    <name type="scientific">Rhodococcus artemisiae</name>
    <dbReference type="NCBI Taxonomy" id="714159"/>
    <lineage>
        <taxon>Bacteria</taxon>
        <taxon>Bacillati</taxon>
        <taxon>Actinomycetota</taxon>
        <taxon>Actinomycetes</taxon>
        <taxon>Mycobacteriales</taxon>
        <taxon>Nocardiaceae</taxon>
        <taxon>Rhodococcus</taxon>
    </lineage>
</organism>
<gene>
    <name evidence="2" type="ORF">Q7514_02555</name>
</gene>
<evidence type="ECO:0000259" key="1">
    <source>
        <dbReference type="Pfam" id="PF03358"/>
    </source>
</evidence>
<dbReference type="RefSeq" id="WP_330131682.1">
    <property type="nucleotide sequence ID" value="NZ_JAUTXY010000001.1"/>
</dbReference>
<name>A0ABU7L4X2_9NOCA</name>
<reference evidence="2 3" key="1">
    <citation type="submission" date="2023-07" db="EMBL/GenBank/DDBJ databases">
        <authorList>
            <person name="Girao M."/>
            <person name="Carvalho M.F."/>
        </authorList>
    </citation>
    <scope>NUCLEOTIDE SEQUENCE [LARGE SCALE GENOMIC DNA]</scope>
    <source>
        <strain evidence="2 3">YIM65754</strain>
    </source>
</reference>